<evidence type="ECO:0000313" key="7">
    <source>
        <dbReference type="Proteomes" id="UP000297982"/>
    </source>
</evidence>
<comment type="caution">
    <text evidence="6">The sequence shown here is derived from an EMBL/GenBank/DDBJ whole genome shotgun (WGS) entry which is preliminary data.</text>
</comment>
<keyword evidence="2" id="KW-0560">Oxidoreductase</keyword>
<dbReference type="GO" id="GO:0000271">
    <property type="term" value="P:polysaccharide biosynthetic process"/>
    <property type="evidence" value="ECO:0007669"/>
    <property type="project" value="InterPro"/>
</dbReference>
<organism evidence="6 7">
    <name type="scientific">Halobacillus salinus</name>
    <dbReference type="NCBI Taxonomy" id="192814"/>
    <lineage>
        <taxon>Bacteria</taxon>
        <taxon>Bacillati</taxon>
        <taxon>Bacillota</taxon>
        <taxon>Bacilli</taxon>
        <taxon>Bacillales</taxon>
        <taxon>Bacillaceae</taxon>
        <taxon>Halobacillus</taxon>
    </lineage>
</organism>
<reference evidence="6 7" key="1">
    <citation type="journal article" date="2003" name="Int. J. Syst. Evol. Microbiol.">
        <title>Halobacillus salinus sp. nov., isolated from a salt lake on the coast of the East Sea in Korea.</title>
        <authorList>
            <person name="Yoon J.H."/>
            <person name="Kang K.H."/>
            <person name="Park Y.H."/>
        </authorList>
    </citation>
    <scope>NUCLEOTIDE SEQUENCE [LARGE SCALE GENOMIC DNA]</scope>
    <source>
        <strain evidence="6 7">HSL-3</strain>
    </source>
</reference>
<dbReference type="GO" id="GO:0016628">
    <property type="term" value="F:oxidoreductase activity, acting on the CH-CH group of donors, NAD or NADP as acceptor"/>
    <property type="evidence" value="ECO:0007669"/>
    <property type="project" value="InterPro"/>
</dbReference>
<sequence length="468" mass="51573">MLGNQPSNRKKVCVQGLGFVGSAMAIAIANASSDKGERLYDVTGVDLPTVEGNRRVAAISKGELPFANSDDLLKDALKKAFQAGNISATTNPDVYKEADVIIVDINLDIDYQPGGPTVPLDGFKNAVRTVGDLVKPGALVIVETTVPPGTCEKVVVPVLDEALAERGLPKGCVHVAHSYERVMPGKDYLASIIHYWRVYAGVNEEAGNHCEEFLSTIINTKDYPMTRLHSTTASETSKVLENSYRAATIAFMEEWGRFAEAVGIDLFQVINAIRVRPTHSNMRQPGFGVGGYCLTKDPLFAQIAAKEYFGLSDVDFAFCKRAVEVNKEMPLVSVGKLNDYFQGDLKGKKIALFGVSYRQDVGDTRYSPSETFVKALQQKGARVDCHDPLVDYWHDLNRPIEQELHADRYDAAVFAVGHKEYKEMNVRQWLGEHTLLILDANDVLTDQQRSEFRAEGCHVVSIGRGELL</sequence>
<evidence type="ECO:0000313" key="6">
    <source>
        <dbReference type="EMBL" id="TGB02732.1"/>
    </source>
</evidence>
<dbReference type="PANTHER" id="PTHR43491:SF2">
    <property type="entry name" value="UDP-N-ACETYL-D-MANNOSAMINE DEHYDROGENASE"/>
    <property type="match status" value="1"/>
</dbReference>
<dbReference type="PANTHER" id="PTHR43491">
    <property type="entry name" value="UDP-N-ACETYL-D-MANNOSAMINE DEHYDROGENASE"/>
    <property type="match status" value="1"/>
</dbReference>
<dbReference type="InterPro" id="IPR008927">
    <property type="entry name" value="6-PGluconate_DH-like_C_sf"/>
</dbReference>
<dbReference type="SUPFAM" id="SSF48179">
    <property type="entry name" value="6-phosphogluconate dehydrogenase C-terminal domain-like"/>
    <property type="match status" value="1"/>
</dbReference>
<dbReference type="SUPFAM" id="SSF51735">
    <property type="entry name" value="NAD(P)-binding Rossmann-fold domains"/>
    <property type="match status" value="1"/>
</dbReference>
<keyword evidence="3" id="KW-0520">NAD</keyword>
<dbReference type="SUPFAM" id="SSF52413">
    <property type="entry name" value="UDP-glucose/GDP-mannose dehydrogenase C-terminal domain"/>
    <property type="match status" value="1"/>
</dbReference>
<dbReference type="InterPro" id="IPR017476">
    <property type="entry name" value="UDP-Glc/GDP-Man"/>
</dbReference>
<dbReference type="InterPro" id="IPR036220">
    <property type="entry name" value="UDP-Glc/GDP-Man_DH_C_sf"/>
</dbReference>
<dbReference type="InterPro" id="IPR014027">
    <property type="entry name" value="UDP-Glc/GDP-Man_DH_C"/>
</dbReference>
<feature type="domain" description="UDP-glucose/GDP-mannose dehydrogenase C-terminal" evidence="5">
    <location>
        <begin position="351"/>
        <end position="446"/>
    </location>
</feature>
<dbReference type="Gene3D" id="3.40.50.720">
    <property type="entry name" value="NAD(P)-binding Rossmann-like Domain"/>
    <property type="match status" value="2"/>
</dbReference>
<name>A0A4Z0H0V9_9BACI</name>
<dbReference type="Pfam" id="PF00984">
    <property type="entry name" value="UDPG_MGDP_dh"/>
    <property type="match status" value="1"/>
</dbReference>
<evidence type="ECO:0000256" key="4">
    <source>
        <dbReference type="PIRNR" id="PIRNR000124"/>
    </source>
</evidence>
<dbReference type="InterPro" id="IPR036291">
    <property type="entry name" value="NAD(P)-bd_dom_sf"/>
</dbReference>
<dbReference type="AlphaFoldDB" id="A0A4Z0H0V9"/>
<dbReference type="Proteomes" id="UP000297982">
    <property type="component" value="Unassembled WGS sequence"/>
</dbReference>
<proteinExistence type="inferred from homology"/>
<dbReference type="Pfam" id="PF03720">
    <property type="entry name" value="UDPG_MGDP_dh_C"/>
    <property type="match status" value="1"/>
</dbReference>
<protein>
    <submittedName>
        <fullName evidence="6">Nucleotide sugar dehydrogenase</fullName>
    </submittedName>
</protein>
<dbReference type="EMBL" id="SRJC01000002">
    <property type="protein sequence ID" value="TGB02732.1"/>
    <property type="molecule type" value="Genomic_DNA"/>
</dbReference>
<keyword evidence="7" id="KW-1185">Reference proteome</keyword>
<dbReference type="InterPro" id="IPR001732">
    <property type="entry name" value="UDP-Glc/GDP-Man_DH_N"/>
</dbReference>
<evidence type="ECO:0000256" key="2">
    <source>
        <dbReference type="ARBA" id="ARBA00023002"/>
    </source>
</evidence>
<evidence type="ECO:0000259" key="5">
    <source>
        <dbReference type="SMART" id="SM00984"/>
    </source>
</evidence>
<dbReference type="InterPro" id="IPR028359">
    <property type="entry name" value="UDP_ManNAc/GlcNAc_DH"/>
</dbReference>
<dbReference type="NCBIfam" id="TIGR03026">
    <property type="entry name" value="NDP-sugDHase"/>
    <property type="match status" value="1"/>
</dbReference>
<dbReference type="PIRSF" id="PIRSF000124">
    <property type="entry name" value="UDPglc_GDPman_dh"/>
    <property type="match status" value="1"/>
</dbReference>
<evidence type="ECO:0000256" key="1">
    <source>
        <dbReference type="ARBA" id="ARBA00006601"/>
    </source>
</evidence>
<dbReference type="STRING" id="192814.GCA_900166575_02934"/>
<dbReference type="PIRSF" id="PIRSF500136">
    <property type="entry name" value="UDP_ManNAc_DH"/>
    <property type="match status" value="1"/>
</dbReference>
<gene>
    <name evidence="6" type="ORF">E4663_11265</name>
</gene>
<comment type="similarity">
    <text evidence="1 4">Belongs to the UDP-glucose/GDP-mannose dehydrogenase family.</text>
</comment>
<dbReference type="InterPro" id="IPR014026">
    <property type="entry name" value="UDP-Glc/GDP-Man_DH_dimer"/>
</dbReference>
<dbReference type="GO" id="GO:0051287">
    <property type="term" value="F:NAD binding"/>
    <property type="evidence" value="ECO:0007669"/>
    <property type="project" value="InterPro"/>
</dbReference>
<dbReference type="GO" id="GO:0016616">
    <property type="term" value="F:oxidoreductase activity, acting on the CH-OH group of donors, NAD or NADP as acceptor"/>
    <property type="evidence" value="ECO:0007669"/>
    <property type="project" value="InterPro"/>
</dbReference>
<dbReference type="SMART" id="SM00984">
    <property type="entry name" value="UDPG_MGDP_dh_C"/>
    <property type="match status" value="1"/>
</dbReference>
<evidence type="ECO:0000256" key="3">
    <source>
        <dbReference type="ARBA" id="ARBA00023027"/>
    </source>
</evidence>
<accession>A0A4Z0H0V9</accession>
<dbReference type="Pfam" id="PF03721">
    <property type="entry name" value="UDPG_MGDP_dh_N"/>
    <property type="match status" value="1"/>
</dbReference>